<feature type="site" description="Cleavage (non-hydrolytic); by autocatalysis" evidence="12">
    <location>
        <begin position="1091"/>
        <end position="1092"/>
    </location>
</feature>
<dbReference type="InterPro" id="IPR011992">
    <property type="entry name" value="EF-hand-dom_pair"/>
</dbReference>
<evidence type="ECO:0000256" key="1">
    <source>
        <dbReference type="ARBA" id="ARBA00005189"/>
    </source>
</evidence>
<evidence type="ECO:0000256" key="4">
    <source>
        <dbReference type="ARBA" id="ARBA00022837"/>
    </source>
</evidence>
<dbReference type="HAMAP" id="MF_00663">
    <property type="entry name" value="PS_decarb_PSD_B_type2"/>
    <property type="match status" value="1"/>
</dbReference>
<feature type="compositionally biased region" description="Low complexity" evidence="13">
    <location>
        <begin position="325"/>
        <end position="345"/>
    </location>
</feature>
<comment type="cofactor">
    <cofactor evidence="12">
        <name>pyruvate</name>
        <dbReference type="ChEBI" id="CHEBI:15361"/>
    </cofactor>
    <text evidence="12">Binds 1 pyruvoyl group covalently per subunit.</text>
</comment>
<dbReference type="PANTHER" id="PTHR10067">
    <property type="entry name" value="PHOSPHATIDYLSERINE DECARBOXYLASE"/>
    <property type="match status" value="1"/>
</dbReference>
<dbReference type="InterPro" id="IPR000008">
    <property type="entry name" value="C2_dom"/>
</dbReference>
<keyword evidence="3 12" id="KW-0210">Decarboxylase</keyword>
<evidence type="ECO:0000256" key="12">
    <source>
        <dbReference type="HAMAP-Rule" id="MF_03209"/>
    </source>
</evidence>
<comment type="PTM">
    <text evidence="12">Is synthesized initially as an inactive proenzyme. Formation of the active enzyme involves a self-maturation process in which the active site pyruvoyl group is generated from an internal serine residue via an autocatalytic post-translational modification. Two non-identical subunits are generated from the proenzyme in this reaction, and the pyruvate is formed at the N-terminus of the alpha chain, which is derived from the carboxyl end of the proenzyme. The autoendoproteolytic cleavage occurs by a canonical serine protease mechanism, in which the side chain hydroxyl group of the serine supplies its oxygen atom to form the C-terminus of the beta chain, while the remainder of the serine residue undergoes an oxidative deamination to produce ammonia and the pyruvoyl prosthetic group on the alpha chain. During this reaction, the Ser that is part of the protease active site of the proenzyme becomes the pyruvoyl prosthetic group, which constitutes an essential element of the active site of the mature decarboxylase.</text>
</comment>
<keyword evidence="9 12" id="KW-0456">Lyase</keyword>
<reference evidence="17" key="1">
    <citation type="submission" date="2024-04" db="EMBL/GenBank/DDBJ databases">
        <authorList>
            <person name="Shaw F."/>
            <person name="Minotto A."/>
        </authorList>
    </citation>
    <scope>NUCLEOTIDE SEQUENCE [LARGE SCALE GENOMIC DNA]</scope>
</reference>
<evidence type="ECO:0000256" key="13">
    <source>
        <dbReference type="SAM" id="MobiDB-lite"/>
    </source>
</evidence>
<evidence type="ECO:0000256" key="10">
    <source>
        <dbReference type="ARBA" id="ARBA00023264"/>
    </source>
</evidence>
<name>A0ABP1EBR3_9APHY</name>
<dbReference type="InterPro" id="IPR035892">
    <property type="entry name" value="C2_domain_sf"/>
</dbReference>
<keyword evidence="7 12" id="KW-0865">Zymogen</keyword>
<evidence type="ECO:0000256" key="3">
    <source>
        <dbReference type="ARBA" id="ARBA00022793"/>
    </source>
</evidence>
<feature type="compositionally biased region" description="Polar residues" evidence="13">
    <location>
        <begin position="352"/>
        <end position="366"/>
    </location>
</feature>
<dbReference type="InterPro" id="IPR003817">
    <property type="entry name" value="PS_Dcarbxylase"/>
</dbReference>
<feature type="active site" description="Charge relay system; for autoendoproteolytic cleavage activity" evidence="12">
    <location>
        <position position="947"/>
    </location>
</feature>
<dbReference type="EMBL" id="OZ037952">
    <property type="protein sequence ID" value="CAL1717451.1"/>
    <property type="molecule type" value="Genomic_DNA"/>
</dbReference>
<dbReference type="SUPFAM" id="SSF49562">
    <property type="entry name" value="C2 domain (Calcium/lipid-binding domain, CaLB)"/>
    <property type="match status" value="2"/>
</dbReference>
<dbReference type="PROSITE" id="PS50222">
    <property type="entry name" value="EF_HAND_2"/>
    <property type="match status" value="1"/>
</dbReference>
<feature type="compositionally biased region" description="Polar residues" evidence="13">
    <location>
        <begin position="676"/>
        <end position="692"/>
    </location>
</feature>
<evidence type="ECO:0000256" key="6">
    <source>
        <dbReference type="ARBA" id="ARBA00023136"/>
    </source>
</evidence>
<evidence type="ECO:0000256" key="11">
    <source>
        <dbReference type="ARBA" id="ARBA00023317"/>
    </source>
</evidence>
<evidence type="ECO:0000256" key="9">
    <source>
        <dbReference type="ARBA" id="ARBA00023239"/>
    </source>
</evidence>
<keyword evidence="8 12" id="KW-0594">Phospholipid biosynthesis</keyword>
<evidence type="ECO:0000256" key="8">
    <source>
        <dbReference type="ARBA" id="ARBA00023209"/>
    </source>
</evidence>
<comment type="subunit">
    <text evidence="12">Heterodimer of a large membrane-associated beta subunit and a small pyruvoyl-containing alpha subunit.</text>
</comment>
<comment type="similarity">
    <text evidence="12">Belongs to the phosphatidylserine decarboxylase family. PSD-B subfamily. Eukaryotic type II sub-subfamily.</text>
</comment>
<feature type="domain" description="C2" evidence="14">
    <location>
        <begin position="393"/>
        <end position="513"/>
    </location>
</feature>
<evidence type="ECO:0000313" key="16">
    <source>
        <dbReference type="EMBL" id="CAL1717451.1"/>
    </source>
</evidence>
<feature type="modified residue" description="Pyruvic acid (Ser); by autocatalysis" evidence="12">
    <location>
        <position position="1092"/>
    </location>
</feature>
<dbReference type="Gene3D" id="2.60.40.150">
    <property type="entry name" value="C2 domain"/>
    <property type="match status" value="2"/>
</dbReference>
<feature type="active site" description="Schiff-base intermediate with substrate; via pyruvic acid; for decarboxylase activity" evidence="12">
    <location>
        <position position="1092"/>
    </location>
</feature>
<feature type="compositionally biased region" description="Low complexity" evidence="13">
    <location>
        <begin position="730"/>
        <end position="748"/>
    </location>
</feature>
<dbReference type="InterPro" id="IPR018247">
    <property type="entry name" value="EF_Hand_1_Ca_BS"/>
</dbReference>
<evidence type="ECO:0000256" key="2">
    <source>
        <dbReference type="ARBA" id="ARBA00022516"/>
    </source>
</evidence>
<evidence type="ECO:0000259" key="14">
    <source>
        <dbReference type="PROSITE" id="PS50004"/>
    </source>
</evidence>
<evidence type="ECO:0000256" key="5">
    <source>
        <dbReference type="ARBA" id="ARBA00023098"/>
    </source>
</evidence>
<comment type="subcellular location">
    <subcellularLocation>
        <location evidence="12">Golgi apparatus membrane</location>
        <topology evidence="12">Peripheral membrane protein</topology>
        <orientation evidence="12">Cytoplasmic side</orientation>
    </subcellularLocation>
    <subcellularLocation>
        <location evidence="12">Endosome membrane</location>
        <topology evidence="12">Peripheral membrane protein</topology>
        <orientation evidence="12">Cytoplasmic side</orientation>
    </subcellularLocation>
</comment>
<organism evidence="16 17">
    <name type="scientific">Somion occarium</name>
    <dbReference type="NCBI Taxonomy" id="3059160"/>
    <lineage>
        <taxon>Eukaryota</taxon>
        <taxon>Fungi</taxon>
        <taxon>Dikarya</taxon>
        <taxon>Basidiomycota</taxon>
        <taxon>Agaricomycotina</taxon>
        <taxon>Agaricomycetes</taxon>
        <taxon>Polyporales</taxon>
        <taxon>Cerrenaceae</taxon>
        <taxon>Somion</taxon>
    </lineage>
</organism>
<dbReference type="PROSITE" id="PS50004">
    <property type="entry name" value="C2"/>
    <property type="match status" value="2"/>
</dbReference>
<feature type="region of interest" description="Disordered" evidence="13">
    <location>
        <begin position="648"/>
        <end position="706"/>
    </location>
</feature>
<keyword evidence="12" id="KW-0967">Endosome</keyword>
<gene>
    <name evidence="12" type="primary">PSD2</name>
    <name evidence="16" type="ORF">GFSPODELE1_LOCUS11228</name>
</gene>
<feature type="compositionally biased region" description="Polar residues" evidence="13">
    <location>
        <begin position="270"/>
        <end position="288"/>
    </location>
</feature>
<dbReference type="PROSITE" id="PS00018">
    <property type="entry name" value="EF_HAND_1"/>
    <property type="match status" value="1"/>
</dbReference>
<accession>A0ABP1EBR3</accession>
<keyword evidence="5 12" id="KW-0443">Lipid metabolism</keyword>
<feature type="region of interest" description="Disordered" evidence="13">
    <location>
        <begin position="206"/>
        <end position="383"/>
    </location>
</feature>
<evidence type="ECO:0000259" key="15">
    <source>
        <dbReference type="PROSITE" id="PS50222"/>
    </source>
</evidence>
<feature type="active site" description="Charge relay system; for autoendoproteolytic cleavage activity" evidence="12">
    <location>
        <position position="1092"/>
    </location>
</feature>
<feature type="active site" description="Charge relay system; for autoendoproteolytic cleavage activity" evidence="12">
    <location>
        <position position="1005"/>
    </location>
</feature>
<keyword evidence="2 12" id="KW-0444">Lipid biosynthesis</keyword>
<dbReference type="NCBIfam" id="TIGR00163">
    <property type="entry name" value="PS_decarb"/>
    <property type="match status" value="1"/>
</dbReference>
<feature type="domain" description="C2" evidence="14">
    <location>
        <begin position="29"/>
        <end position="150"/>
    </location>
</feature>
<dbReference type="SMART" id="SM00239">
    <property type="entry name" value="C2"/>
    <property type="match status" value="2"/>
</dbReference>
<dbReference type="Gene3D" id="1.10.238.10">
    <property type="entry name" value="EF-hand"/>
    <property type="match status" value="1"/>
</dbReference>
<feature type="chain" id="PRO_5044899075" description="Phosphatidylserine decarboxylase 2 beta chain" evidence="12">
    <location>
        <begin position="1"/>
        <end position="1091"/>
    </location>
</feature>
<feature type="chain" id="PRO_5044899074" description="Phosphatidylserine decarboxylase 2 alpha chain" evidence="12">
    <location>
        <begin position="1092"/>
        <end position="1136"/>
    </location>
</feature>
<evidence type="ECO:0000256" key="7">
    <source>
        <dbReference type="ARBA" id="ARBA00023145"/>
    </source>
</evidence>
<dbReference type="InterPro" id="IPR002048">
    <property type="entry name" value="EF_hand_dom"/>
</dbReference>
<dbReference type="PANTHER" id="PTHR10067:SF17">
    <property type="entry name" value="PHOSPHATIDYLSERINE DECARBOXYLASE PROENZYME 2"/>
    <property type="match status" value="1"/>
</dbReference>
<dbReference type="InterPro" id="IPR033179">
    <property type="entry name" value="PSD_type2_pro"/>
</dbReference>
<keyword evidence="10 12" id="KW-1208">Phospholipid metabolism</keyword>
<keyword evidence="4" id="KW-0106">Calcium</keyword>
<keyword evidence="11 12" id="KW-0670">Pyruvate</keyword>
<dbReference type="InterPro" id="IPR033177">
    <property type="entry name" value="PSD-B"/>
</dbReference>
<dbReference type="CDD" id="cd00030">
    <property type="entry name" value="C2"/>
    <property type="match status" value="1"/>
</dbReference>
<protein>
    <recommendedName>
        <fullName evidence="12">Phosphatidylserine decarboxylase proenzyme 2</fullName>
        <ecNumber evidence="12">4.1.1.65</ecNumber>
    </recommendedName>
    <component>
        <recommendedName>
            <fullName evidence="12">Phosphatidylserine decarboxylase 2 beta chain</fullName>
        </recommendedName>
    </component>
    <component>
        <recommendedName>
            <fullName evidence="12">Phosphatidylserine decarboxylase 2 alpha chain</fullName>
        </recommendedName>
    </component>
</protein>
<dbReference type="Pfam" id="PF00168">
    <property type="entry name" value="C2"/>
    <property type="match status" value="2"/>
</dbReference>
<comment type="domain">
    <text evidence="12">The C2 domains have an essential, but non-catalytic function. They may facilitate interactions with other proteins and are required for lipid transport function.</text>
</comment>
<comment type="function">
    <text evidence="12">Catalyzes the formation of phosphatidylethanolamine (PtdEtn) from phosphatidylserine (PtdSer). Plays a central role in phospholipid metabolism and in the interorganelle trafficking of phosphatidylserine.</text>
</comment>
<keyword evidence="17" id="KW-1185">Reference proteome</keyword>
<feature type="region of interest" description="Disordered" evidence="13">
    <location>
        <begin position="722"/>
        <end position="749"/>
    </location>
</feature>
<keyword evidence="12" id="KW-0333">Golgi apparatus</keyword>
<keyword evidence="6 12" id="KW-0472">Membrane</keyword>
<comment type="catalytic activity">
    <reaction evidence="12">
        <text>a 1,2-diacyl-sn-glycero-3-phospho-L-serine + H(+) = a 1,2-diacyl-sn-glycero-3-phosphoethanolamine + CO2</text>
        <dbReference type="Rhea" id="RHEA:20828"/>
        <dbReference type="ChEBI" id="CHEBI:15378"/>
        <dbReference type="ChEBI" id="CHEBI:16526"/>
        <dbReference type="ChEBI" id="CHEBI:57262"/>
        <dbReference type="ChEBI" id="CHEBI:64612"/>
        <dbReference type="EC" id="4.1.1.65"/>
    </reaction>
</comment>
<dbReference type="SUPFAM" id="SSF47473">
    <property type="entry name" value="EF-hand"/>
    <property type="match status" value="1"/>
</dbReference>
<comment type="pathway">
    <text evidence="1">Lipid metabolism.</text>
</comment>
<feature type="compositionally biased region" description="Polar residues" evidence="13">
    <location>
        <begin position="296"/>
        <end position="307"/>
    </location>
</feature>
<dbReference type="CDD" id="cd04039">
    <property type="entry name" value="C2_PSD"/>
    <property type="match status" value="1"/>
</dbReference>
<dbReference type="Proteomes" id="UP001497453">
    <property type="component" value="Chromosome 9"/>
</dbReference>
<sequence length="1136" mass="125989">MVRAPRKALKLGRALKTAARLPAKVAGGSNGRNNFSPLPGEHPIVILRVQVLSCKDLLAKDRNGTSDPFVVVSVLGRRYTTPVAKRTLNPNFNPKDATFEFPIYLSLADKLGVVELVLWDKDMIKKDYLGEVSLPLEDWFRDDNALSFSDVNNKAISLNILSTRTSTQASGSIQIKLGFERPPGVANLMEFSEVYTELVKLSRPSLVSAPPTEGIGTIRSNESGPRFEDDGLSSDEGDTDTEDEDEEVATPSRSTLAHLYVEPPAPSREVTITPSASAPTISRQTPEIQQPKPLSASESTPPITPTQGAILKTPTAVKPPSPGFSIPRIFPRRPTSTRSSSIDSTMMAASVGGTSTQPTSLIPSVSTPTPRPPATPAGEKQKRFRKSWAAKHPSAGYHFNAAHDIMGIVMLEIKGATDLPKLRNMTRLGWDMDPFVVISFGKKVFRTRVIRHSLNPNWDEKLLFHVRRYEAAFKIQFTVLDWDKLSSNDHVGDSSFDIAQLYANAPQKDPQTGLYPDEDDATQNGMKEFQLPLSTAKEMPWETKHNPVLTVRAKYQPYDALRQRFWRQVLRQYDSDDSGTMSRVELTSMLDSLGSTLSHSTIDAFFQRFNKQPHLDTLTYNEAIQCLETELCRPASEKKRINYDDVSADSSVPITPANGGEPPLDLNLDKLDFSGPINNQPASDTEHSQQFAQPVPHATEPIQQPLPDTAAPALTVKRSPRAVQFDRQLSGSSSDAEDSSGSGSSSPDDAFERVINIKNCPLCHRPRLNSKAEVDIVTHLAICASQDWARVDKIVVGNFVTASQAQRKWYTKVISKVSSGDYKLGANSANIIVQNRMTGQLEEEKMQVYVRLGIRLLYKGWKSRMEGARARRLLKSLSIKQGLKYDAPESARDIPAFIEFHRLNIDEILEPLPSFKTFNEFFYRKLKPDARPVDQPDNPYRLVSGADCRLMAFETVNEATKLWIKGREFSVARLLGDAYKSETERYNGGALCIFRLAPQDYHRFHSPVDGVIGPMSFIPGEYYTVNPQAIRTALDVYGENVRKIVPIDSPQFGRVMAVCVGAMMVGSIKTTVEEGQHVKRGDEFGYFAFGGSTIVILFEKGVVEWDEDLIVNGQACLETLVRVGMGLGRSRRAPQA</sequence>
<dbReference type="Pfam" id="PF02666">
    <property type="entry name" value="PS_Dcarbxylase"/>
    <property type="match status" value="1"/>
</dbReference>
<dbReference type="EC" id="4.1.1.65" evidence="12"/>
<feature type="domain" description="EF-hand" evidence="15">
    <location>
        <begin position="561"/>
        <end position="596"/>
    </location>
</feature>
<evidence type="ECO:0000313" key="17">
    <source>
        <dbReference type="Proteomes" id="UP001497453"/>
    </source>
</evidence>
<comment type="pathway">
    <text evidence="12">Phospholipid metabolism; phosphatidylethanolamine biosynthesis; phosphatidylethanolamine from CDP-diacylglycerol: step 2/2.</text>
</comment>
<feature type="compositionally biased region" description="Acidic residues" evidence="13">
    <location>
        <begin position="230"/>
        <end position="248"/>
    </location>
</feature>
<proteinExistence type="inferred from homology"/>